<keyword evidence="2" id="KW-0472">Membrane</keyword>
<accession>A0A7G9REX7</accession>
<evidence type="ECO:0000313" key="5">
    <source>
        <dbReference type="Proteomes" id="UP000515947"/>
    </source>
</evidence>
<dbReference type="InterPro" id="IPR002035">
    <property type="entry name" value="VWF_A"/>
</dbReference>
<evidence type="ECO:0000256" key="2">
    <source>
        <dbReference type="SAM" id="Phobius"/>
    </source>
</evidence>
<dbReference type="InterPro" id="IPR036465">
    <property type="entry name" value="vWFA_dom_sf"/>
</dbReference>
<dbReference type="SUPFAM" id="SSF53300">
    <property type="entry name" value="vWA-like"/>
    <property type="match status" value="1"/>
</dbReference>
<dbReference type="RefSeq" id="WP_187579992.1">
    <property type="nucleotide sequence ID" value="NZ_CP060713.1"/>
</dbReference>
<gene>
    <name evidence="4" type="ORF">H9L09_07250</name>
</gene>
<feature type="region of interest" description="Disordered" evidence="1">
    <location>
        <begin position="583"/>
        <end position="618"/>
    </location>
</feature>
<evidence type="ECO:0000256" key="1">
    <source>
        <dbReference type="SAM" id="MobiDB-lite"/>
    </source>
</evidence>
<dbReference type="AlphaFoldDB" id="A0A7G9REX7"/>
<dbReference type="EMBL" id="CP060713">
    <property type="protein sequence ID" value="QNN54152.1"/>
    <property type="molecule type" value="Genomic_DNA"/>
</dbReference>
<dbReference type="KEGG" id="nmes:H9L09_07250"/>
<reference evidence="4 5" key="1">
    <citation type="submission" date="2020-08" db="EMBL/GenBank/DDBJ databases">
        <title>Genome sequence of Nocardioides mesophilus KACC 16243T.</title>
        <authorList>
            <person name="Hyun D.-W."/>
            <person name="Bae J.-W."/>
        </authorList>
    </citation>
    <scope>NUCLEOTIDE SEQUENCE [LARGE SCALE GENOMIC DNA]</scope>
    <source>
        <strain evidence="4 5">KACC 16243</strain>
    </source>
</reference>
<organism evidence="4 5">
    <name type="scientific">Nocardioides mesophilus</name>
    <dbReference type="NCBI Taxonomy" id="433659"/>
    <lineage>
        <taxon>Bacteria</taxon>
        <taxon>Bacillati</taxon>
        <taxon>Actinomycetota</taxon>
        <taxon>Actinomycetes</taxon>
        <taxon>Propionibacteriales</taxon>
        <taxon>Nocardioidaceae</taxon>
        <taxon>Nocardioides</taxon>
    </lineage>
</organism>
<proteinExistence type="predicted"/>
<feature type="region of interest" description="Disordered" evidence="1">
    <location>
        <begin position="1"/>
        <end position="21"/>
    </location>
</feature>
<dbReference type="Gene3D" id="3.40.50.410">
    <property type="entry name" value="von Willebrand factor, type A domain"/>
    <property type="match status" value="1"/>
</dbReference>
<evidence type="ECO:0000313" key="4">
    <source>
        <dbReference type="EMBL" id="QNN54152.1"/>
    </source>
</evidence>
<keyword evidence="5" id="KW-1185">Reference proteome</keyword>
<protein>
    <submittedName>
        <fullName evidence="4">VWA domain-containing protein</fullName>
    </submittedName>
</protein>
<feature type="compositionally biased region" description="Low complexity" evidence="1">
    <location>
        <begin position="8"/>
        <end position="21"/>
    </location>
</feature>
<keyword evidence="2" id="KW-1133">Transmembrane helix</keyword>
<dbReference type="PROSITE" id="PS50234">
    <property type="entry name" value="VWFA"/>
    <property type="match status" value="1"/>
</dbReference>
<dbReference type="SMART" id="SM00327">
    <property type="entry name" value="VWA"/>
    <property type="match status" value="1"/>
</dbReference>
<evidence type="ECO:0000259" key="3">
    <source>
        <dbReference type="PROSITE" id="PS50234"/>
    </source>
</evidence>
<name>A0A7G9REX7_9ACTN</name>
<sequence>MPRTSHIRATASGRAGAAPAGSAGGRAASCLLVAALVLLLTAFPGGPAAGSGGAAFAASGVTAAAGSGGDGQMVLVLDASGSMKEPAGDGRTRFAAAVTALKEVVRALPADLDVGLRVYGSKISDGPGSCKDSELVVPVGPKDAGALNKALDRAKPLGNTPIAFSLQEAAEDLPAEGSRSIVLVSDGEESCGGDPCRVARDLSQQGLDLHVDVVGFQVDQAARNQLTCIAQAGRGTFYDAPDATSLVNQLSRLSQRAARAYEPAGIPVEGTDTADGAPLLEPGEYLDTLGDGTGTETYRVEPAEGSTVHLGATVRPTSKGNADLEQLTVAVAAADGTECADESESSQGAFDELSPLSTVLSISGDDLAGCGAAPYAVAVSREANGSVTPLELTYVLEPEVQDPDALPAAVEDGSYDVRNRTQGKAVPAFGAPAFAAAPQLEPGVYADSILEGEALYYGVALDWGQQLVCDITYRTTPATDAAINASSINGKIRMHGPLGDKFYDAAFNETDSDTYDGSTPITVHYATPPVRYHNRDGSLGVIPAALPGTYYCGAFLSGAGDYPELSEVPITVTLDVVGKAGEGAPTYTDGTSSPSASPSSAASQGPTGSDGDPAAAPADDGSGGFPLWGWLLVVLVVLGAALALLSRRSPRRS</sequence>
<feature type="compositionally biased region" description="Low complexity" evidence="1">
    <location>
        <begin position="588"/>
        <end position="618"/>
    </location>
</feature>
<keyword evidence="2" id="KW-0812">Transmembrane</keyword>
<feature type="domain" description="VWFA" evidence="3">
    <location>
        <begin position="72"/>
        <end position="253"/>
    </location>
</feature>
<feature type="transmembrane region" description="Helical" evidence="2">
    <location>
        <begin position="627"/>
        <end position="645"/>
    </location>
</feature>
<dbReference type="Pfam" id="PF13519">
    <property type="entry name" value="VWA_2"/>
    <property type="match status" value="1"/>
</dbReference>
<dbReference type="Proteomes" id="UP000515947">
    <property type="component" value="Chromosome"/>
</dbReference>